<dbReference type="AlphaFoldDB" id="Q7XZ61"/>
<feature type="non-terminal residue" evidence="7">
    <location>
        <position position="170"/>
    </location>
</feature>
<name>Q7XZ61_GRIJA</name>
<dbReference type="PANTHER" id="PTHR11780">
    <property type="entry name" value="NADH-UBIQUINONE OXIDOREDUCTASE FLAVOPROTEIN 1 NDUFV1"/>
    <property type="match status" value="1"/>
</dbReference>
<dbReference type="GO" id="GO:0006120">
    <property type="term" value="P:mitochondrial electron transport, NADH to ubiquinone"/>
    <property type="evidence" value="ECO:0007669"/>
    <property type="project" value="TreeGrafter"/>
</dbReference>
<dbReference type="EMBL" id="AY123091">
    <property type="protein sequence ID" value="AAM93963.1"/>
    <property type="molecule type" value="mRNA"/>
</dbReference>
<evidence type="ECO:0000256" key="2">
    <source>
        <dbReference type="ARBA" id="ARBA00022723"/>
    </source>
</evidence>
<dbReference type="SUPFAM" id="SSF142019">
    <property type="entry name" value="Nqo1 FMN-binding domain-like"/>
    <property type="match status" value="1"/>
</dbReference>
<keyword evidence="3" id="KW-0408">Iron</keyword>
<sequence>MALRFPLSALRIARATSQQTALRTLSTLSPTPVTRAEPPKSEDAWRVSNYSGSHGGLSDKDRIFTNLYRDGDWRLKGAMKRGDWHMTKDLVQMGRSWILSEIKAVRPARRAGAPGFPSGLKYSFMPDGSPDGRPNYLVVNADESEPGTCKDREILRSDPHKLVEGCLLVG</sequence>
<organism evidence="7">
    <name type="scientific">Griffithsia japonica</name>
    <name type="common">Red alga</name>
    <dbReference type="NCBI Taxonomy" id="83288"/>
    <lineage>
        <taxon>Eukaryota</taxon>
        <taxon>Rhodophyta</taxon>
        <taxon>Florideophyceae</taxon>
        <taxon>Rhodymeniophycidae</taxon>
        <taxon>Ceramiales</taxon>
        <taxon>Ceramiaceae</taxon>
        <taxon>Griffithsia</taxon>
    </lineage>
</organism>
<evidence type="ECO:0000259" key="6">
    <source>
        <dbReference type="Pfam" id="PF01512"/>
    </source>
</evidence>
<evidence type="ECO:0000313" key="7">
    <source>
        <dbReference type="EMBL" id="AAM93963.1"/>
    </source>
</evidence>
<dbReference type="PANTHER" id="PTHR11780:SF10">
    <property type="entry name" value="NADH DEHYDROGENASE [UBIQUINONE] FLAVOPROTEIN 1, MITOCHONDRIAL"/>
    <property type="match status" value="1"/>
</dbReference>
<keyword evidence="1" id="KW-0004">4Fe-4S</keyword>
<keyword evidence="4" id="KW-0411">Iron-sulfur</keyword>
<evidence type="ECO:0000256" key="5">
    <source>
        <dbReference type="SAM" id="MobiDB-lite"/>
    </source>
</evidence>
<protein>
    <submittedName>
        <fullName evidence="7">NADH dehydrogenase</fullName>
    </submittedName>
</protein>
<evidence type="ECO:0000256" key="3">
    <source>
        <dbReference type="ARBA" id="ARBA00023004"/>
    </source>
</evidence>
<feature type="domain" description="NADH-ubiquinone oxidoreductase 51kDa subunit FMN-binding" evidence="6">
    <location>
        <begin position="112"/>
        <end position="169"/>
    </location>
</feature>
<evidence type="ECO:0000256" key="1">
    <source>
        <dbReference type="ARBA" id="ARBA00022485"/>
    </source>
</evidence>
<dbReference type="InterPro" id="IPR037225">
    <property type="entry name" value="Nuo51_FMN-bd_sf"/>
</dbReference>
<dbReference type="Gene3D" id="3.40.50.11540">
    <property type="entry name" value="NADH-ubiquinone oxidoreductase 51kDa subunit"/>
    <property type="match status" value="1"/>
</dbReference>
<dbReference type="GO" id="GO:0005739">
    <property type="term" value="C:mitochondrion"/>
    <property type="evidence" value="ECO:0007669"/>
    <property type="project" value="GOC"/>
</dbReference>
<accession>Q7XZ61</accession>
<dbReference type="InterPro" id="IPR050837">
    <property type="entry name" value="ComplexI_51kDa_subunit"/>
</dbReference>
<proteinExistence type="evidence at transcript level"/>
<dbReference type="GO" id="GO:0046872">
    <property type="term" value="F:metal ion binding"/>
    <property type="evidence" value="ECO:0007669"/>
    <property type="project" value="UniProtKB-KW"/>
</dbReference>
<dbReference type="Pfam" id="PF01512">
    <property type="entry name" value="Complex1_51K"/>
    <property type="match status" value="1"/>
</dbReference>
<reference evidence="7" key="1">
    <citation type="submission" date="2002-06" db="EMBL/GenBank/DDBJ databases">
        <authorList>
            <person name="Liu C.L."/>
            <person name="Lee Y.K."/>
            <person name="Lee H.K."/>
        </authorList>
    </citation>
    <scope>NUCLEOTIDE SEQUENCE</scope>
</reference>
<evidence type="ECO:0000256" key="4">
    <source>
        <dbReference type="ARBA" id="ARBA00023014"/>
    </source>
</evidence>
<feature type="region of interest" description="Disordered" evidence="5">
    <location>
        <begin position="25"/>
        <end position="54"/>
    </location>
</feature>
<dbReference type="GO" id="GO:0051539">
    <property type="term" value="F:4 iron, 4 sulfur cluster binding"/>
    <property type="evidence" value="ECO:0007669"/>
    <property type="project" value="UniProtKB-KW"/>
</dbReference>
<dbReference type="InterPro" id="IPR011538">
    <property type="entry name" value="Nuo51_FMN-bd"/>
</dbReference>
<keyword evidence="2" id="KW-0479">Metal-binding</keyword>